<dbReference type="InterPro" id="IPR015422">
    <property type="entry name" value="PyrdxlP-dep_Trfase_small"/>
</dbReference>
<evidence type="ECO:0000256" key="6">
    <source>
        <dbReference type="RuleBase" id="RU000481"/>
    </source>
</evidence>
<gene>
    <name evidence="8" type="primary">aspC_2</name>
    <name evidence="8" type="ORF">MM59RIKEN_23780</name>
</gene>
<dbReference type="Pfam" id="PF00155">
    <property type="entry name" value="Aminotran_1_2"/>
    <property type="match status" value="1"/>
</dbReference>
<accession>A0A810Q9Z0</accession>
<evidence type="ECO:0000256" key="2">
    <source>
        <dbReference type="ARBA" id="ARBA00007441"/>
    </source>
</evidence>
<evidence type="ECO:0000256" key="5">
    <source>
        <dbReference type="ARBA" id="ARBA00022898"/>
    </source>
</evidence>
<dbReference type="PRINTS" id="PR00753">
    <property type="entry name" value="ACCSYNTHASE"/>
</dbReference>
<feature type="domain" description="Aminotransferase class I/classII large" evidence="7">
    <location>
        <begin position="32"/>
        <end position="387"/>
    </location>
</feature>
<evidence type="ECO:0000313" key="9">
    <source>
        <dbReference type="Proteomes" id="UP000679848"/>
    </source>
</evidence>
<dbReference type="CDD" id="cd00609">
    <property type="entry name" value="AAT_like"/>
    <property type="match status" value="1"/>
</dbReference>
<dbReference type="KEGG" id="pfaa:MM59RIKEN_23780"/>
<dbReference type="GO" id="GO:0006520">
    <property type="term" value="P:amino acid metabolic process"/>
    <property type="evidence" value="ECO:0007669"/>
    <property type="project" value="InterPro"/>
</dbReference>
<dbReference type="Gene3D" id="3.90.1150.10">
    <property type="entry name" value="Aspartate Aminotransferase, domain 1"/>
    <property type="match status" value="1"/>
</dbReference>
<protein>
    <recommendedName>
        <fullName evidence="6">Aminotransferase</fullName>
        <ecNumber evidence="6">2.6.1.-</ecNumber>
    </recommendedName>
</protein>
<name>A0A810Q9Z0_9FIRM</name>
<evidence type="ECO:0000256" key="1">
    <source>
        <dbReference type="ARBA" id="ARBA00001933"/>
    </source>
</evidence>
<evidence type="ECO:0000256" key="4">
    <source>
        <dbReference type="ARBA" id="ARBA00022679"/>
    </source>
</evidence>
<proteinExistence type="inferred from homology"/>
<evidence type="ECO:0000256" key="3">
    <source>
        <dbReference type="ARBA" id="ARBA00022576"/>
    </source>
</evidence>
<dbReference type="AlphaFoldDB" id="A0A810Q9Z0"/>
<comment type="similarity">
    <text evidence="2 6">Belongs to the class-I pyridoxal-phosphate-dependent aminotransferase family.</text>
</comment>
<dbReference type="PROSITE" id="PS00105">
    <property type="entry name" value="AA_TRANSFER_CLASS_1"/>
    <property type="match status" value="1"/>
</dbReference>
<evidence type="ECO:0000313" key="8">
    <source>
        <dbReference type="EMBL" id="BCK85059.1"/>
    </source>
</evidence>
<keyword evidence="9" id="KW-1185">Reference proteome</keyword>
<keyword evidence="5" id="KW-0663">Pyridoxal phosphate</keyword>
<dbReference type="PANTHER" id="PTHR46383">
    <property type="entry name" value="ASPARTATE AMINOTRANSFERASE"/>
    <property type="match status" value="1"/>
</dbReference>
<dbReference type="Gene3D" id="3.40.640.10">
    <property type="entry name" value="Type I PLP-dependent aspartate aminotransferase-like (Major domain)"/>
    <property type="match status" value="1"/>
</dbReference>
<keyword evidence="3 6" id="KW-0032">Aminotransferase</keyword>
<dbReference type="GO" id="GO:0008483">
    <property type="term" value="F:transaminase activity"/>
    <property type="evidence" value="ECO:0007669"/>
    <property type="project" value="UniProtKB-KW"/>
</dbReference>
<evidence type="ECO:0000259" key="7">
    <source>
        <dbReference type="Pfam" id="PF00155"/>
    </source>
</evidence>
<reference evidence="8" key="1">
    <citation type="submission" date="2020-09" db="EMBL/GenBank/DDBJ databases">
        <title>New species isolated from human feces.</title>
        <authorList>
            <person name="Kitahara M."/>
            <person name="Shigeno Y."/>
            <person name="Shime M."/>
            <person name="Matsumoto Y."/>
            <person name="Nakamura S."/>
            <person name="Motooka D."/>
            <person name="Fukuoka S."/>
            <person name="Nishikawa H."/>
            <person name="Benno Y."/>
        </authorList>
    </citation>
    <scope>NUCLEOTIDE SEQUENCE</scope>
    <source>
        <strain evidence="8">MM59</strain>
    </source>
</reference>
<dbReference type="RefSeq" id="WP_187032131.1">
    <property type="nucleotide sequence ID" value="NZ_AP023420.1"/>
</dbReference>
<dbReference type="GO" id="GO:0030170">
    <property type="term" value="F:pyridoxal phosphate binding"/>
    <property type="evidence" value="ECO:0007669"/>
    <property type="project" value="InterPro"/>
</dbReference>
<dbReference type="NCBIfam" id="NF005744">
    <property type="entry name" value="PRK07568.1"/>
    <property type="match status" value="1"/>
</dbReference>
<dbReference type="InterPro" id="IPR004838">
    <property type="entry name" value="NHTrfase_class1_PyrdxlP-BS"/>
</dbReference>
<dbReference type="PANTHER" id="PTHR46383:SF2">
    <property type="entry name" value="AMINOTRANSFERASE"/>
    <property type="match status" value="1"/>
</dbReference>
<dbReference type="Proteomes" id="UP000679848">
    <property type="component" value="Chromosome"/>
</dbReference>
<organism evidence="8 9">
    <name type="scientific">Pusillibacter faecalis</name>
    <dbReference type="NCBI Taxonomy" id="2714358"/>
    <lineage>
        <taxon>Bacteria</taxon>
        <taxon>Bacillati</taxon>
        <taxon>Bacillota</taxon>
        <taxon>Clostridia</taxon>
        <taxon>Eubacteriales</taxon>
        <taxon>Oscillospiraceae</taxon>
        <taxon>Pusillibacter</taxon>
    </lineage>
</organism>
<dbReference type="InterPro" id="IPR015421">
    <property type="entry name" value="PyrdxlP-dep_Trfase_major"/>
</dbReference>
<keyword evidence="4 6" id="KW-0808">Transferase</keyword>
<dbReference type="SUPFAM" id="SSF53383">
    <property type="entry name" value="PLP-dependent transferases"/>
    <property type="match status" value="1"/>
</dbReference>
<sequence>MKFSSRIESCSLSPIRKFHPYMMEAKAKGRTVYHLNIGQPDIETPKEFFDAVQNYQEKVLAYAPSPGVETYLEAARDYYLSLGYQVSCDDILATYGGSEALQILFSCILEEGDEVLVPEPYYPNYDTFIRVTGATIRPIPTEPEQGYRYATREQIEPRITSRTRAILVTNPGNPTGVVLTAQERRLLVDIAKEHNLFLISDEVYRELVYGGQTPSSMLEYQDAAEHVAIVDSVSKRFSATGSRVGVIVSRNRELMGHAMKIAQGRLCAATLDQVGAAALYRSMTPEYYAGLRAEYQHRRDAVVEELQKIPGVQFSHPEGAFYLMVTLPVDDAEKLQYFLLQEFEDHGETVMYAPGEGFYATPGKGRSEIRIAYVTAAEKLRRAVEVLGHGIQAYNAQNRS</sequence>
<dbReference type="InterPro" id="IPR004839">
    <property type="entry name" value="Aminotransferase_I/II_large"/>
</dbReference>
<dbReference type="EMBL" id="AP023420">
    <property type="protein sequence ID" value="BCK85059.1"/>
    <property type="molecule type" value="Genomic_DNA"/>
</dbReference>
<dbReference type="InterPro" id="IPR050596">
    <property type="entry name" value="AspAT/PAT-like"/>
</dbReference>
<dbReference type="InterPro" id="IPR015424">
    <property type="entry name" value="PyrdxlP-dep_Trfase"/>
</dbReference>
<dbReference type="EC" id="2.6.1.-" evidence="6"/>
<comment type="cofactor">
    <cofactor evidence="1 6">
        <name>pyridoxal 5'-phosphate</name>
        <dbReference type="ChEBI" id="CHEBI:597326"/>
    </cofactor>
</comment>